<evidence type="ECO:0000256" key="1">
    <source>
        <dbReference type="SAM" id="MobiDB-lite"/>
    </source>
</evidence>
<organism evidence="4 5">
    <name type="scientific">Durusdinium trenchii</name>
    <dbReference type="NCBI Taxonomy" id="1381693"/>
    <lineage>
        <taxon>Eukaryota</taxon>
        <taxon>Sar</taxon>
        <taxon>Alveolata</taxon>
        <taxon>Dinophyceae</taxon>
        <taxon>Suessiales</taxon>
        <taxon>Symbiodiniaceae</taxon>
        <taxon>Durusdinium</taxon>
    </lineage>
</organism>
<evidence type="ECO:0000256" key="3">
    <source>
        <dbReference type="SAM" id="SignalP"/>
    </source>
</evidence>
<dbReference type="EMBL" id="CAXAMN010004825">
    <property type="protein sequence ID" value="CAK9011141.1"/>
    <property type="molecule type" value="Genomic_DNA"/>
</dbReference>
<accession>A0ABP0J9T0</accession>
<reference evidence="4 5" key="1">
    <citation type="submission" date="2024-02" db="EMBL/GenBank/DDBJ databases">
        <authorList>
            <person name="Chen Y."/>
            <person name="Shah S."/>
            <person name="Dougan E. K."/>
            <person name="Thang M."/>
            <person name="Chan C."/>
        </authorList>
    </citation>
    <scope>NUCLEOTIDE SEQUENCE [LARGE SCALE GENOMIC DNA]</scope>
</reference>
<keyword evidence="5" id="KW-1185">Reference proteome</keyword>
<evidence type="ECO:0000313" key="5">
    <source>
        <dbReference type="Proteomes" id="UP001642484"/>
    </source>
</evidence>
<dbReference type="Proteomes" id="UP001642484">
    <property type="component" value="Unassembled WGS sequence"/>
</dbReference>
<comment type="caution">
    <text evidence="4">The sequence shown here is derived from an EMBL/GenBank/DDBJ whole genome shotgun (WGS) entry which is preliminary data.</text>
</comment>
<gene>
    <name evidence="4" type="ORF">CCMP2556_LOCUS10347</name>
</gene>
<feature type="transmembrane region" description="Helical" evidence="2">
    <location>
        <begin position="302"/>
        <end position="323"/>
    </location>
</feature>
<keyword evidence="2" id="KW-0812">Transmembrane</keyword>
<sequence length="402" mass="43927">MARRGILLWSVTCLALWNVCFVNLPRSQREPLVLRGDKETRARGNARRGHFQRQNVRMVEIEGKMMPQQFLTALAPEESDTPWSVRQAPGGELSVTFTKKPYGIVRWQPGQDFKGAMVKAVAKPVYINDPLGQAETAGIKPGMVVKKINGADVMSEDFDVIMKKLGDDALGFSQFVQLPDLGAELRAGELRAAIENNLSVIVRALSSASMAKPPEKDEKIARIQGDGDNADADVDGADVPSDEPEPDRTPTVGRRPSGGEELVDSYFPGTPSMRHKTERSDRFSVLSVQYSLNFESHAMRDALPPLLVVFAVCIAALLGLVVAGLHDMIKYVGCPLGINGCNSIWKAPPASQNSESIDSAPSPSFSGYEDKGYFLVRALEKYVPEDVVHVGMAAWQEGWQSS</sequence>
<feature type="compositionally biased region" description="Acidic residues" evidence="1">
    <location>
        <begin position="228"/>
        <end position="245"/>
    </location>
</feature>
<keyword evidence="2" id="KW-1133">Transmembrane helix</keyword>
<feature type="region of interest" description="Disordered" evidence="1">
    <location>
        <begin position="226"/>
        <end position="275"/>
    </location>
</feature>
<name>A0ABP0J9T0_9DINO</name>
<feature type="signal peptide" evidence="3">
    <location>
        <begin position="1"/>
        <end position="22"/>
    </location>
</feature>
<feature type="chain" id="PRO_5045041940" description="PDZ domain-containing protein" evidence="3">
    <location>
        <begin position="23"/>
        <end position="402"/>
    </location>
</feature>
<evidence type="ECO:0000313" key="4">
    <source>
        <dbReference type="EMBL" id="CAK9011141.1"/>
    </source>
</evidence>
<keyword evidence="2" id="KW-0472">Membrane</keyword>
<evidence type="ECO:0000256" key="2">
    <source>
        <dbReference type="SAM" id="Phobius"/>
    </source>
</evidence>
<proteinExistence type="predicted"/>
<protein>
    <recommendedName>
        <fullName evidence="6">PDZ domain-containing protein</fullName>
    </recommendedName>
</protein>
<evidence type="ECO:0008006" key="6">
    <source>
        <dbReference type="Google" id="ProtNLM"/>
    </source>
</evidence>
<keyword evidence="3" id="KW-0732">Signal</keyword>